<proteinExistence type="predicted"/>
<feature type="compositionally biased region" description="Gly residues" evidence="1">
    <location>
        <begin position="118"/>
        <end position="127"/>
    </location>
</feature>
<sequence length="258" mass="26842">MTTITETAQKTGQSLERALDAIFLAIGNAYYEANRSSTTGTTSGRPSPSALGAECNTRIKASRASFLDSLDQLDIMVLRATEVLQRCARQKEANLFDKTRGAGSIDAAPGTDAANLDGAGGDGGVAGSGEVKEQGPSPETMLLRGEGLLPPSNEGLPIPPPDCPTDLSMEVTSEGTVPIVPAEQQDTQGDTTKVDAVVPAAATGQADADGLVDANSGPKAHEEEMMDFDGPIDFGDMVFDFNLDDTTHFDFGAMIDAD</sequence>
<dbReference type="AlphaFoldDB" id="R4XCR6"/>
<gene>
    <name evidence="2" type="ORF">TAPDE_000796</name>
</gene>
<evidence type="ECO:0000313" key="3">
    <source>
        <dbReference type="Proteomes" id="UP000013776"/>
    </source>
</evidence>
<dbReference type="VEuPathDB" id="FungiDB:TAPDE_000796"/>
<name>R4XCR6_TAPDE</name>
<evidence type="ECO:0000313" key="2">
    <source>
        <dbReference type="EMBL" id="CCG81105.1"/>
    </source>
</evidence>
<dbReference type="Proteomes" id="UP000013776">
    <property type="component" value="Unassembled WGS sequence"/>
</dbReference>
<comment type="caution">
    <text evidence="2">The sequence shown here is derived from an EMBL/GenBank/DDBJ whole genome shotgun (WGS) entry which is preliminary data.</text>
</comment>
<accession>R4XCR6</accession>
<reference evidence="2 3" key="1">
    <citation type="journal article" date="2013" name="MBio">
        <title>Genome sequencing of the plant pathogen Taphrina deformans, the causal agent of peach leaf curl.</title>
        <authorList>
            <person name="Cisse O.H."/>
            <person name="Almeida J.M.G.C.F."/>
            <person name="Fonseca A."/>
            <person name="Kumar A.A."/>
            <person name="Salojaervi J."/>
            <person name="Overmyer K."/>
            <person name="Hauser P.M."/>
            <person name="Pagni M."/>
        </authorList>
    </citation>
    <scope>NUCLEOTIDE SEQUENCE [LARGE SCALE GENOMIC DNA]</scope>
    <source>
        <strain evidence="3">PYCC 5710 / ATCC 11124 / CBS 356.35 / IMI 108563 / JCM 9778 / NBRC 8474</strain>
    </source>
</reference>
<keyword evidence="3" id="KW-1185">Reference proteome</keyword>
<dbReference type="EMBL" id="CAHR02000025">
    <property type="protein sequence ID" value="CCG81105.1"/>
    <property type="molecule type" value="Genomic_DNA"/>
</dbReference>
<organism evidence="2 3">
    <name type="scientific">Taphrina deformans (strain PYCC 5710 / ATCC 11124 / CBS 356.35 / IMI 108563 / JCM 9778 / NBRC 8474)</name>
    <name type="common">Peach leaf curl fungus</name>
    <name type="synonym">Lalaria deformans</name>
    <dbReference type="NCBI Taxonomy" id="1097556"/>
    <lineage>
        <taxon>Eukaryota</taxon>
        <taxon>Fungi</taxon>
        <taxon>Dikarya</taxon>
        <taxon>Ascomycota</taxon>
        <taxon>Taphrinomycotina</taxon>
        <taxon>Taphrinomycetes</taxon>
        <taxon>Taphrinales</taxon>
        <taxon>Taphrinaceae</taxon>
        <taxon>Taphrina</taxon>
    </lineage>
</organism>
<protein>
    <submittedName>
        <fullName evidence="2">Uncharacterized protein</fullName>
    </submittedName>
</protein>
<evidence type="ECO:0000256" key="1">
    <source>
        <dbReference type="SAM" id="MobiDB-lite"/>
    </source>
</evidence>
<feature type="region of interest" description="Disordered" evidence="1">
    <location>
        <begin position="101"/>
        <end position="159"/>
    </location>
</feature>